<dbReference type="Proteomes" id="UP000199393">
    <property type="component" value="Chromosome I"/>
</dbReference>
<dbReference type="OrthoDB" id="9785502at2"/>
<proteinExistence type="inferred from homology"/>
<gene>
    <name evidence="6" type="ORF">GA0070620_6089</name>
</gene>
<dbReference type="SUPFAM" id="SSF52833">
    <property type="entry name" value="Thioredoxin-like"/>
    <property type="match status" value="1"/>
</dbReference>
<dbReference type="PROSITE" id="PS00460">
    <property type="entry name" value="GLUTATHIONE_PEROXID_1"/>
    <property type="match status" value="1"/>
</dbReference>
<keyword evidence="2 5" id="KW-0575">Peroxidase</keyword>
<protein>
    <recommendedName>
        <fullName evidence="5">Glutathione peroxidase</fullName>
    </recommendedName>
</protein>
<evidence type="ECO:0000256" key="2">
    <source>
        <dbReference type="ARBA" id="ARBA00022559"/>
    </source>
</evidence>
<keyword evidence="7" id="KW-1185">Reference proteome</keyword>
<evidence type="ECO:0000256" key="4">
    <source>
        <dbReference type="PIRSR" id="PIRSR000303-1"/>
    </source>
</evidence>
<dbReference type="PANTHER" id="PTHR11592:SF40">
    <property type="entry name" value="THIOREDOXIN_GLUTATHIONE PEROXIDASE BTUE"/>
    <property type="match status" value="1"/>
</dbReference>
<sequence>MTVFDITIGALDGGPADLFQYRGRALLVVNVASRCGLTPQYAGLQALADEYADRGLVVLGVPCNQFAGQEPGTAAEISEFCQVNYGVTFPLTEKVEVNGPGRHPLYAALVDTADPDGHAGDVRWNFEKFLVAPDGTVAARFAPSVEPGAADLRASIEKVLPTPA</sequence>
<dbReference type="PRINTS" id="PR01011">
    <property type="entry name" value="GLUTPROXDASE"/>
</dbReference>
<organism evidence="6 7">
    <name type="scientific">Micromonospora krabiensis</name>
    <dbReference type="NCBI Taxonomy" id="307121"/>
    <lineage>
        <taxon>Bacteria</taxon>
        <taxon>Bacillati</taxon>
        <taxon>Actinomycetota</taxon>
        <taxon>Actinomycetes</taxon>
        <taxon>Micromonosporales</taxon>
        <taxon>Micromonosporaceae</taxon>
        <taxon>Micromonospora</taxon>
    </lineage>
</organism>
<evidence type="ECO:0000313" key="6">
    <source>
        <dbReference type="EMBL" id="SBV30492.1"/>
    </source>
</evidence>
<dbReference type="Pfam" id="PF00255">
    <property type="entry name" value="GSHPx"/>
    <property type="match status" value="1"/>
</dbReference>
<reference evidence="7" key="1">
    <citation type="submission" date="2016-06" db="EMBL/GenBank/DDBJ databases">
        <authorList>
            <person name="Varghese N."/>
        </authorList>
    </citation>
    <scope>NUCLEOTIDE SEQUENCE [LARGE SCALE GENOMIC DNA]</scope>
    <source>
        <strain evidence="7">DSM 45344</strain>
    </source>
</reference>
<dbReference type="AlphaFoldDB" id="A0A1C3ND23"/>
<comment type="similarity">
    <text evidence="1 5">Belongs to the glutathione peroxidase family.</text>
</comment>
<dbReference type="GO" id="GO:0034599">
    <property type="term" value="P:cellular response to oxidative stress"/>
    <property type="evidence" value="ECO:0007669"/>
    <property type="project" value="TreeGrafter"/>
</dbReference>
<dbReference type="EMBL" id="LT598496">
    <property type="protein sequence ID" value="SBV30492.1"/>
    <property type="molecule type" value="Genomic_DNA"/>
</dbReference>
<dbReference type="InterPro" id="IPR029759">
    <property type="entry name" value="GPX_AS"/>
</dbReference>
<dbReference type="RefSeq" id="WP_091596593.1">
    <property type="nucleotide sequence ID" value="NZ_JBHRWG010000002.1"/>
</dbReference>
<dbReference type="InterPro" id="IPR036249">
    <property type="entry name" value="Thioredoxin-like_sf"/>
</dbReference>
<dbReference type="STRING" id="307121.GA0070620_6089"/>
<feature type="active site" evidence="4">
    <location>
        <position position="35"/>
    </location>
</feature>
<dbReference type="PROSITE" id="PS51355">
    <property type="entry name" value="GLUTATHIONE_PEROXID_3"/>
    <property type="match status" value="1"/>
</dbReference>
<evidence type="ECO:0000256" key="3">
    <source>
        <dbReference type="ARBA" id="ARBA00023002"/>
    </source>
</evidence>
<evidence type="ECO:0000256" key="5">
    <source>
        <dbReference type="RuleBase" id="RU000499"/>
    </source>
</evidence>
<evidence type="ECO:0000256" key="1">
    <source>
        <dbReference type="ARBA" id="ARBA00006926"/>
    </source>
</evidence>
<dbReference type="FunFam" id="3.40.30.10:FF:000010">
    <property type="entry name" value="Glutathione peroxidase"/>
    <property type="match status" value="1"/>
</dbReference>
<dbReference type="Gene3D" id="3.40.30.10">
    <property type="entry name" value="Glutaredoxin"/>
    <property type="match status" value="1"/>
</dbReference>
<dbReference type="CDD" id="cd00340">
    <property type="entry name" value="GSH_Peroxidase"/>
    <property type="match status" value="1"/>
</dbReference>
<evidence type="ECO:0000313" key="7">
    <source>
        <dbReference type="Proteomes" id="UP000199393"/>
    </source>
</evidence>
<dbReference type="PANTHER" id="PTHR11592">
    <property type="entry name" value="GLUTATHIONE PEROXIDASE"/>
    <property type="match status" value="1"/>
</dbReference>
<dbReference type="PATRIC" id="fig|307121.4.peg.6201"/>
<accession>A0A1C3ND23</accession>
<dbReference type="InterPro" id="IPR000889">
    <property type="entry name" value="Glutathione_peroxidase"/>
</dbReference>
<keyword evidence="3 5" id="KW-0560">Oxidoreductase</keyword>
<dbReference type="PIRSF" id="PIRSF000303">
    <property type="entry name" value="Glutathion_perox"/>
    <property type="match status" value="1"/>
</dbReference>
<dbReference type="GO" id="GO:0004601">
    <property type="term" value="F:peroxidase activity"/>
    <property type="evidence" value="ECO:0007669"/>
    <property type="project" value="UniProtKB-KW"/>
</dbReference>
<name>A0A1C3ND23_9ACTN</name>